<dbReference type="InParanoid" id="W2S5X6"/>
<dbReference type="VEuPathDB" id="FungiDB:HMPREF1541_02582"/>
<dbReference type="InterPro" id="IPR032710">
    <property type="entry name" value="NTF2-like_dom_sf"/>
</dbReference>
<dbReference type="Proteomes" id="UP000030752">
    <property type="component" value="Unassembled WGS sequence"/>
</dbReference>
<evidence type="ECO:0000313" key="2">
    <source>
        <dbReference type="Proteomes" id="UP000030752"/>
    </source>
</evidence>
<protein>
    <recommendedName>
        <fullName evidence="3">SnoaL-like domain-containing protein</fullName>
    </recommendedName>
</protein>
<dbReference type="HOGENOM" id="CLU_107220_1_1_1"/>
<gene>
    <name evidence="1" type="ORF">HMPREF1541_02582</name>
</gene>
<dbReference type="RefSeq" id="XP_008715159.1">
    <property type="nucleotide sequence ID" value="XM_008716937.1"/>
</dbReference>
<dbReference type="Gene3D" id="3.10.450.50">
    <property type="match status" value="1"/>
</dbReference>
<dbReference type="STRING" id="1220924.W2S5X6"/>
<sequence>MPVSSDRVRDIFSNLSSPETSARYWEHVSSTVHWTVMGSTPISGVYNSKKAFVDATVSYLGRDVLTAPLRIQPVNVITSVVENGKTTAVVEMKAIDAECQNGMEYDMRYCWICKFDDASETIEEVRAYLDTDLLRRVIAENTGPS</sequence>
<keyword evidence="2" id="KW-1185">Reference proteome</keyword>
<dbReference type="EMBL" id="KB822718">
    <property type="protein sequence ID" value="ETN43423.1"/>
    <property type="molecule type" value="Genomic_DNA"/>
</dbReference>
<proteinExistence type="predicted"/>
<dbReference type="GeneID" id="19969921"/>
<dbReference type="AlphaFoldDB" id="W2S5X6"/>
<dbReference type="eggNOG" id="ENOG502SUCE">
    <property type="taxonomic scope" value="Eukaryota"/>
</dbReference>
<name>W2S5X6_CYPE1</name>
<evidence type="ECO:0008006" key="3">
    <source>
        <dbReference type="Google" id="ProtNLM"/>
    </source>
</evidence>
<dbReference type="OrthoDB" id="10264449at2759"/>
<evidence type="ECO:0000313" key="1">
    <source>
        <dbReference type="EMBL" id="ETN43423.1"/>
    </source>
</evidence>
<dbReference type="SUPFAM" id="SSF54427">
    <property type="entry name" value="NTF2-like"/>
    <property type="match status" value="1"/>
</dbReference>
<reference evidence="1 2" key="1">
    <citation type="submission" date="2013-03" db="EMBL/GenBank/DDBJ databases">
        <title>The Genome Sequence of Phialophora europaea CBS 101466.</title>
        <authorList>
            <consortium name="The Broad Institute Genomics Platform"/>
            <person name="Cuomo C."/>
            <person name="de Hoog S."/>
            <person name="Gorbushina A."/>
            <person name="Walker B."/>
            <person name="Young S.K."/>
            <person name="Zeng Q."/>
            <person name="Gargeya S."/>
            <person name="Fitzgerald M."/>
            <person name="Haas B."/>
            <person name="Abouelleil A."/>
            <person name="Allen A.W."/>
            <person name="Alvarado L."/>
            <person name="Arachchi H.M."/>
            <person name="Berlin A.M."/>
            <person name="Chapman S.B."/>
            <person name="Gainer-Dewar J."/>
            <person name="Goldberg J."/>
            <person name="Griggs A."/>
            <person name="Gujja S."/>
            <person name="Hansen M."/>
            <person name="Howarth C."/>
            <person name="Imamovic A."/>
            <person name="Ireland A."/>
            <person name="Larimer J."/>
            <person name="McCowan C."/>
            <person name="Murphy C."/>
            <person name="Pearson M."/>
            <person name="Poon T.W."/>
            <person name="Priest M."/>
            <person name="Roberts A."/>
            <person name="Saif S."/>
            <person name="Shea T."/>
            <person name="Sisk P."/>
            <person name="Sykes S."/>
            <person name="Wortman J."/>
            <person name="Nusbaum C."/>
            <person name="Birren B."/>
        </authorList>
    </citation>
    <scope>NUCLEOTIDE SEQUENCE [LARGE SCALE GENOMIC DNA]</scope>
    <source>
        <strain evidence="1 2">CBS 101466</strain>
    </source>
</reference>
<organism evidence="1 2">
    <name type="scientific">Cyphellophora europaea (strain CBS 101466)</name>
    <name type="common">Phialophora europaea</name>
    <dbReference type="NCBI Taxonomy" id="1220924"/>
    <lineage>
        <taxon>Eukaryota</taxon>
        <taxon>Fungi</taxon>
        <taxon>Dikarya</taxon>
        <taxon>Ascomycota</taxon>
        <taxon>Pezizomycotina</taxon>
        <taxon>Eurotiomycetes</taxon>
        <taxon>Chaetothyriomycetidae</taxon>
        <taxon>Chaetothyriales</taxon>
        <taxon>Cyphellophoraceae</taxon>
        <taxon>Cyphellophora</taxon>
    </lineage>
</organism>
<accession>W2S5X6</accession>